<keyword evidence="3" id="KW-1185">Reference proteome</keyword>
<feature type="compositionally biased region" description="Low complexity" evidence="1">
    <location>
        <begin position="617"/>
        <end position="626"/>
    </location>
</feature>
<dbReference type="EMBL" id="KV423963">
    <property type="protein sequence ID" value="KZT57505.1"/>
    <property type="molecule type" value="Genomic_DNA"/>
</dbReference>
<feature type="region of interest" description="Disordered" evidence="1">
    <location>
        <begin position="470"/>
        <end position="523"/>
    </location>
</feature>
<dbReference type="AlphaFoldDB" id="A0A165G231"/>
<reference evidence="2 3" key="1">
    <citation type="journal article" date="2016" name="Mol. Biol. Evol.">
        <title>Comparative Genomics of Early-Diverging Mushroom-Forming Fungi Provides Insights into the Origins of Lignocellulose Decay Capabilities.</title>
        <authorList>
            <person name="Nagy L.G."/>
            <person name="Riley R."/>
            <person name="Tritt A."/>
            <person name="Adam C."/>
            <person name="Daum C."/>
            <person name="Floudas D."/>
            <person name="Sun H."/>
            <person name="Yadav J.S."/>
            <person name="Pangilinan J."/>
            <person name="Larsson K.H."/>
            <person name="Matsuura K."/>
            <person name="Barry K."/>
            <person name="Labutti K."/>
            <person name="Kuo R."/>
            <person name="Ohm R.A."/>
            <person name="Bhattacharya S.S."/>
            <person name="Shirouzu T."/>
            <person name="Yoshinaga Y."/>
            <person name="Martin F.M."/>
            <person name="Grigoriev I.V."/>
            <person name="Hibbett D.S."/>
        </authorList>
    </citation>
    <scope>NUCLEOTIDE SEQUENCE [LARGE SCALE GENOMIC DNA]</scope>
    <source>
        <strain evidence="2 3">HHB12733</strain>
    </source>
</reference>
<evidence type="ECO:0000256" key="1">
    <source>
        <dbReference type="SAM" id="MobiDB-lite"/>
    </source>
</evidence>
<dbReference type="InParanoid" id="A0A165G231"/>
<feature type="compositionally biased region" description="Basic residues" evidence="1">
    <location>
        <begin position="496"/>
        <end position="508"/>
    </location>
</feature>
<dbReference type="OrthoDB" id="3407914at2759"/>
<protein>
    <submittedName>
        <fullName evidence="2">Uncharacterized protein</fullName>
    </submittedName>
</protein>
<evidence type="ECO:0000313" key="2">
    <source>
        <dbReference type="EMBL" id="KZT57505.1"/>
    </source>
</evidence>
<feature type="region of interest" description="Disordered" evidence="1">
    <location>
        <begin position="27"/>
        <end position="87"/>
    </location>
</feature>
<dbReference type="Proteomes" id="UP000076842">
    <property type="component" value="Unassembled WGS sequence"/>
</dbReference>
<organism evidence="2 3">
    <name type="scientific">Calocera cornea HHB12733</name>
    <dbReference type="NCBI Taxonomy" id="1353952"/>
    <lineage>
        <taxon>Eukaryota</taxon>
        <taxon>Fungi</taxon>
        <taxon>Dikarya</taxon>
        <taxon>Basidiomycota</taxon>
        <taxon>Agaricomycotina</taxon>
        <taxon>Dacrymycetes</taxon>
        <taxon>Dacrymycetales</taxon>
        <taxon>Dacrymycetaceae</taxon>
        <taxon>Calocera</taxon>
    </lineage>
</organism>
<feature type="compositionally biased region" description="Low complexity" evidence="1">
    <location>
        <begin position="29"/>
        <end position="42"/>
    </location>
</feature>
<feature type="region of interest" description="Disordered" evidence="1">
    <location>
        <begin position="551"/>
        <end position="626"/>
    </location>
</feature>
<sequence length="626" mass="70316">MLPLNLPPLGAPLVDLSIAPALFIPSPPTTSTSTSTSTSTDPPTTPAPAPDDDDPLPPPSPRSSLGGYPGWVLNGGRHRRRKAGSQARGQLYAVTRIQLLYSSYPTYRTFRRNSLQDSMPFATAKAGLRFTPVASVEASTEDELAEAAKRDGDDELGRAQKKKTVEDLLAAPSSSRYDYAPTINSLRKDSREAAMLSVEHIPLVRYSVPDRTPEEAAADRRFLDRLERIVGGHGDSQHDIVWVKDEHDSCLWARSRRDWTVWAQDFDKEFPHRPYCEGPPAHPLNAKVWWIPLIRNAFSPSSDAADAVGIINLRWVAHLKRVHDIFLDLGKFRLLRMPSCDVPKRYSPLTARWAAKIDWSDLGRPMSYRQASQAWLLAQCKIRDLLGMVNFFDSHYLRHMPRGLDNAPWVFNFVGVTHESLPDGPTRQVLMRDGVPVLEAEKKRKDDGTWTWKDVCHTDDYVLEERRQLKKEGKAPGTQVNQCRHPESLPLDKGKTRARPNQHVRRGGKNAEASGSGVSSTVRKSMRAGVQEFAERPLLPDMLDKRRQATWKDTPALYPGREIQPLPQAMGGATSTAYAPIQPPPLSKAFPKHDPSWGPTPWASIAEPYRTHPHRPQQQQQQQQQH</sequence>
<proteinExistence type="predicted"/>
<evidence type="ECO:0000313" key="3">
    <source>
        <dbReference type="Proteomes" id="UP000076842"/>
    </source>
</evidence>
<accession>A0A165G231</accession>
<name>A0A165G231_9BASI</name>
<feature type="compositionally biased region" description="Basic and acidic residues" evidence="1">
    <location>
        <begin position="484"/>
        <end position="495"/>
    </location>
</feature>
<gene>
    <name evidence="2" type="ORF">CALCODRAFT_517458</name>
</gene>